<protein>
    <recommendedName>
        <fullName evidence="10">Hexosyltransferase</fullName>
        <ecNumber evidence="10">2.4.1.-</ecNumber>
    </recommendedName>
</protein>
<evidence type="ECO:0000256" key="5">
    <source>
        <dbReference type="ARBA" id="ARBA00022692"/>
    </source>
</evidence>
<keyword evidence="5" id="KW-0812">Transmembrane</keyword>
<dbReference type="GO" id="GO:0006493">
    <property type="term" value="P:protein O-linked glycosylation"/>
    <property type="evidence" value="ECO:0007669"/>
    <property type="project" value="TreeGrafter"/>
</dbReference>
<keyword evidence="8 10" id="KW-0333">Golgi apparatus</keyword>
<comment type="similarity">
    <text evidence="2 10">Belongs to the glycosyltransferase 31 family.</text>
</comment>
<evidence type="ECO:0000256" key="3">
    <source>
        <dbReference type="ARBA" id="ARBA00022676"/>
    </source>
</evidence>
<keyword evidence="3 10" id="KW-0328">Glycosyltransferase</keyword>
<dbReference type="InterPro" id="IPR002659">
    <property type="entry name" value="Glyco_trans_31"/>
</dbReference>
<proteinExistence type="inferred from homology"/>
<keyword evidence="4" id="KW-0808">Transferase</keyword>
<evidence type="ECO:0000256" key="8">
    <source>
        <dbReference type="ARBA" id="ARBA00023034"/>
    </source>
</evidence>
<dbReference type="PANTHER" id="PTHR11214:SF3">
    <property type="entry name" value="BETA-1,3-GALACTOSYLTRANSFERASE 6"/>
    <property type="match status" value="1"/>
</dbReference>
<dbReference type="PANTHER" id="PTHR11214">
    <property type="entry name" value="BETA-1,3-N-ACETYLGLUCOSAMINYLTRANSFERASE"/>
    <property type="match status" value="1"/>
</dbReference>
<dbReference type="Proteomes" id="UP000708208">
    <property type="component" value="Unassembled WGS sequence"/>
</dbReference>
<evidence type="ECO:0000256" key="2">
    <source>
        <dbReference type="ARBA" id="ARBA00008661"/>
    </source>
</evidence>
<dbReference type="GO" id="GO:0000139">
    <property type="term" value="C:Golgi membrane"/>
    <property type="evidence" value="ECO:0007669"/>
    <property type="project" value="UniProtKB-SubCell"/>
</dbReference>
<evidence type="ECO:0000256" key="4">
    <source>
        <dbReference type="ARBA" id="ARBA00022679"/>
    </source>
</evidence>
<dbReference type="AlphaFoldDB" id="A0A8J2P3H8"/>
<keyword evidence="9" id="KW-0472">Membrane</keyword>
<comment type="subcellular location">
    <subcellularLocation>
        <location evidence="1 10">Golgi apparatus membrane</location>
        <topology evidence="1 10">Single-pass type II membrane protein</topology>
    </subcellularLocation>
</comment>
<evidence type="ECO:0000256" key="1">
    <source>
        <dbReference type="ARBA" id="ARBA00004323"/>
    </source>
</evidence>
<dbReference type="EC" id="2.4.1.-" evidence="10"/>
<dbReference type="EMBL" id="CAJVCH010181727">
    <property type="protein sequence ID" value="CAG7729634.1"/>
    <property type="molecule type" value="Genomic_DNA"/>
</dbReference>
<keyword evidence="12" id="KW-1185">Reference proteome</keyword>
<dbReference type="GO" id="GO:0016758">
    <property type="term" value="F:hexosyltransferase activity"/>
    <property type="evidence" value="ECO:0007669"/>
    <property type="project" value="InterPro"/>
</dbReference>
<sequence length="399" mass="45218">MEMCWREIDKGEELTGTDGGSQNFGAGFSTSAQLIYDHSVVAILARLISFGVFSPPETVVIRLVGKEQGRSFPARESRAVKDFIDVTRNTVRMDWPTQHLLQTDPPLAIILISTRPEAKPKRAAIRKTWLQWCDNPLVKVVFFMGLPQQGDLRNLFLESKQYDDMVIDEFNQHSKFSSSIKILHMMKWFKDFYGKSPSRPKFIVKADDDVFLHIPNILTHLNSSEVISTSRYLAGSLHLSEKVTRDPHSKYFIPRDLFEKPILAPHLGRSFYILSSDLAQDIFEGSFQVPLFPLEDVYITGLVGNATLGVSLCNLATNDTVVEKSSELKRVLKYKTNVWKALAYHGTDSYLLRSKGIGNLCYLNVVIVIEPQTLGLDSKHYGEIDYCDLEMRCGEEGKQ</sequence>
<evidence type="ECO:0000256" key="6">
    <source>
        <dbReference type="ARBA" id="ARBA00022968"/>
    </source>
</evidence>
<evidence type="ECO:0000256" key="7">
    <source>
        <dbReference type="ARBA" id="ARBA00022989"/>
    </source>
</evidence>
<dbReference type="OrthoDB" id="5512589at2759"/>
<keyword evidence="7" id="KW-1133">Transmembrane helix</keyword>
<evidence type="ECO:0000256" key="10">
    <source>
        <dbReference type="RuleBase" id="RU363063"/>
    </source>
</evidence>
<accession>A0A8J2P3H8</accession>
<gene>
    <name evidence="11" type="ORF">AFUS01_LOCUS18332</name>
</gene>
<reference evidence="11" key="1">
    <citation type="submission" date="2021-06" db="EMBL/GenBank/DDBJ databases">
        <authorList>
            <person name="Hodson N. C."/>
            <person name="Mongue J. A."/>
            <person name="Jaron S. K."/>
        </authorList>
    </citation>
    <scope>NUCLEOTIDE SEQUENCE</scope>
</reference>
<evidence type="ECO:0000313" key="11">
    <source>
        <dbReference type="EMBL" id="CAG7729634.1"/>
    </source>
</evidence>
<evidence type="ECO:0000256" key="9">
    <source>
        <dbReference type="ARBA" id="ARBA00023136"/>
    </source>
</evidence>
<evidence type="ECO:0000313" key="12">
    <source>
        <dbReference type="Proteomes" id="UP000708208"/>
    </source>
</evidence>
<dbReference type="Pfam" id="PF01762">
    <property type="entry name" value="Galactosyl_T"/>
    <property type="match status" value="1"/>
</dbReference>
<organism evidence="11 12">
    <name type="scientific">Allacma fusca</name>
    <dbReference type="NCBI Taxonomy" id="39272"/>
    <lineage>
        <taxon>Eukaryota</taxon>
        <taxon>Metazoa</taxon>
        <taxon>Ecdysozoa</taxon>
        <taxon>Arthropoda</taxon>
        <taxon>Hexapoda</taxon>
        <taxon>Collembola</taxon>
        <taxon>Symphypleona</taxon>
        <taxon>Sminthuridae</taxon>
        <taxon>Allacma</taxon>
    </lineage>
</organism>
<name>A0A8J2P3H8_9HEXA</name>
<comment type="caution">
    <text evidence="11">The sequence shown here is derived from an EMBL/GenBank/DDBJ whole genome shotgun (WGS) entry which is preliminary data.</text>
</comment>
<keyword evidence="6" id="KW-0735">Signal-anchor</keyword>